<dbReference type="SUPFAM" id="SSF51101">
    <property type="entry name" value="Mannose-binding lectins"/>
    <property type="match status" value="1"/>
</dbReference>
<evidence type="ECO:0000256" key="2">
    <source>
        <dbReference type="SAM" id="SignalP"/>
    </source>
</evidence>
<evidence type="ECO:0000313" key="3">
    <source>
        <dbReference type="EMBL" id="GBF88313.1"/>
    </source>
</evidence>
<organism evidence="3 4">
    <name type="scientific">Raphidocelis subcapitata</name>
    <dbReference type="NCBI Taxonomy" id="307507"/>
    <lineage>
        <taxon>Eukaryota</taxon>
        <taxon>Viridiplantae</taxon>
        <taxon>Chlorophyta</taxon>
        <taxon>core chlorophytes</taxon>
        <taxon>Chlorophyceae</taxon>
        <taxon>CS clade</taxon>
        <taxon>Sphaeropleales</taxon>
        <taxon>Selenastraceae</taxon>
        <taxon>Raphidocelis</taxon>
    </lineage>
</organism>
<dbReference type="OrthoDB" id="545850at2759"/>
<sequence length="682" mass="68441">MAARRSYALAAALLLGCAAAVSAHPCNVVTGFSPVFGAGSSGSEKVVDQVSDWKAGGDLTKLALFYSSAIGCLTGVESTYGASAAEKIGVNLNQQTASLELVPEEYFVQAQYKAGQCLEYLYLRTNKGRALAVGNTRSPTQTQTLTVDRDDGFLGAVRGWTDGALTQLQLVWGAVDCSAADAAEASAGAGGAPAEQPAAAEQPAPAAAEPAAEAPAQPAAEAAPPAEEVPSAAEPPSIPNAEVVPVVQLVSEMGAPLNVTPAVPPPPLKAVCAPRSDMCDTGAPAGRAAFCKAVKPFESNKCVGGCCVSSGKCKFGSCAANGLGKDVSMACFGNNAIPSPLALLGNKCGHLACKLAVPGCKSALMGGNCVGTVVATQDVSKLHSQGAKYLGHPCVEITPTGGVIDVKGIDVGLPAREYVIAAWKVCDCVDPSALPKPGESFPVMRANLIPKPQIKLPKIPVKGGLFGLGKNNSAGDELAGPGKLAMMRDLIAGTMSKDTTDPFADFMSSDEAAAAANAAAEPAAEVAVAEEVTDSQVEGIEEGAVVPESAPVPASEAAAFEEAPQSEAAQSEAAQSEAVPAVEGEAPMPAEAAPVEPEGAEQPAPEPAAPAPEAAAPAPAPQEQPAPEPAAPAPEAAAPAPAPEAEGPIDPFTEGLPPPEAAPVEPEGTYDPSAPENMQPAK</sequence>
<comment type="caution">
    <text evidence="3">The sequence shown here is derived from an EMBL/GenBank/DDBJ whole genome shotgun (WGS) entry which is preliminary data.</text>
</comment>
<keyword evidence="4" id="KW-1185">Reference proteome</keyword>
<evidence type="ECO:0000256" key="1">
    <source>
        <dbReference type="SAM" id="MobiDB-lite"/>
    </source>
</evidence>
<dbReference type="InParanoid" id="A0A2V0NRY6"/>
<dbReference type="GO" id="GO:0005262">
    <property type="term" value="F:calcium channel activity"/>
    <property type="evidence" value="ECO:0007669"/>
    <property type="project" value="TreeGrafter"/>
</dbReference>
<feature type="compositionally biased region" description="Pro residues" evidence="1">
    <location>
        <begin position="618"/>
        <end position="632"/>
    </location>
</feature>
<feature type="compositionally biased region" description="Low complexity" evidence="1">
    <location>
        <begin position="633"/>
        <end position="648"/>
    </location>
</feature>
<feature type="chain" id="PRO_5016026237" evidence="2">
    <location>
        <begin position="24"/>
        <end position="682"/>
    </location>
</feature>
<feature type="region of interest" description="Disordered" evidence="1">
    <location>
        <begin position="544"/>
        <end position="682"/>
    </location>
</feature>
<dbReference type="Gene3D" id="2.100.10.30">
    <property type="entry name" value="Jacalin-like lectin domain"/>
    <property type="match status" value="1"/>
</dbReference>
<proteinExistence type="predicted"/>
<dbReference type="PANTHER" id="PTHR31323">
    <property type="entry name" value="MECHANOSENSITIVE ION CHANNEL PROTEIN MSY2"/>
    <property type="match status" value="1"/>
</dbReference>
<accession>A0A2V0NRY6</accession>
<dbReference type="STRING" id="307507.A0A2V0NRY6"/>
<feature type="compositionally biased region" description="Low complexity" evidence="1">
    <location>
        <begin position="544"/>
        <end position="603"/>
    </location>
</feature>
<dbReference type="EMBL" id="BDRX01000004">
    <property type="protein sequence ID" value="GBF88313.1"/>
    <property type="molecule type" value="Genomic_DNA"/>
</dbReference>
<dbReference type="InterPro" id="IPR036404">
    <property type="entry name" value="Jacalin-like_lectin_dom_sf"/>
</dbReference>
<feature type="region of interest" description="Disordered" evidence="1">
    <location>
        <begin position="188"/>
        <end position="237"/>
    </location>
</feature>
<name>A0A2V0NRY6_9CHLO</name>
<reference evidence="3 4" key="1">
    <citation type="journal article" date="2018" name="Sci. Rep.">
        <title>Raphidocelis subcapitata (=Pseudokirchneriella subcapitata) provides an insight into genome evolution and environmental adaptations in the Sphaeropleales.</title>
        <authorList>
            <person name="Suzuki S."/>
            <person name="Yamaguchi H."/>
            <person name="Nakajima N."/>
            <person name="Kawachi M."/>
        </authorList>
    </citation>
    <scope>NUCLEOTIDE SEQUENCE [LARGE SCALE GENOMIC DNA]</scope>
    <source>
        <strain evidence="3 4">NIES-35</strain>
    </source>
</reference>
<gene>
    <name evidence="3" type="ORF">Rsub_01025</name>
</gene>
<feature type="signal peptide" evidence="2">
    <location>
        <begin position="1"/>
        <end position="23"/>
    </location>
</feature>
<dbReference type="GO" id="GO:0006874">
    <property type="term" value="P:intracellular calcium ion homeostasis"/>
    <property type="evidence" value="ECO:0007669"/>
    <property type="project" value="TreeGrafter"/>
</dbReference>
<dbReference type="PROSITE" id="PS51257">
    <property type="entry name" value="PROKAR_LIPOPROTEIN"/>
    <property type="match status" value="1"/>
</dbReference>
<dbReference type="AlphaFoldDB" id="A0A2V0NRY6"/>
<evidence type="ECO:0000313" key="4">
    <source>
        <dbReference type="Proteomes" id="UP000247498"/>
    </source>
</evidence>
<feature type="compositionally biased region" description="Low complexity" evidence="1">
    <location>
        <begin position="188"/>
        <end position="235"/>
    </location>
</feature>
<dbReference type="PANTHER" id="PTHR31323:SF1">
    <property type="entry name" value="MECHANOSENSITIVE ION CHANNEL PROTEIN"/>
    <property type="match status" value="1"/>
</dbReference>
<keyword evidence="2" id="KW-0732">Signal</keyword>
<dbReference type="Proteomes" id="UP000247498">
    <property type="component" value="Unassembled WGS sequence"/>
</dbReference>
<protein>
    <submittedName>
        <fullName evidence="3">Uncharacterized protein</fullName>
    </submittedName>
</protein>